<dbReference type="SMART" id="SM00239">
    <property type="entry name" value="C2"/>
    <property type="match status" value="1"/>
</dbReference>
<feature type="region of interest" description="Disordered" evidence="1">
    <location>
        <begin position="1"/>
        <end position="21"/>
    </location>
</feature>
<evidence type="ECO:0000313" key="3">
    <source>
        <dbReference type="EMBL" id="CAG7833440.1"/>
    </source>
</evidence>
<proteinExistence type="predicted"/>
<dbReference type="EMBL" id="CAJVCH010569882">
    <property type="protein sequence ID" value="CAG7833440.1"/>
    <property type="molecule type" value="Genomic_DNA"/>
</dbReference>
<feature type="domain" description="C2" evidence="2">
    <location>
        <begin position="43"/>
        <end position="160"/>
    </location>
</feature>
<accession>A0A8J2LFZ7</accession>
<protein>
    <recommendedName>
        <fullName evidence="2">C2 domain-containing protein</fullName>
    </recommendedName>
</protein>
<evidence type="ECO:0000256" key="1">
    <source>
        <dbReference type="SAM" id="MobiDB-lite"/>
    </source>
</evidence>
<name>A0A8J2LFZ7_9HEXA</name>
<dbReference type="Proteomes" id="UP000708208">
    <property type="component" value="Unassembled WGS sequence"/>
</dbReference>
<keyword evidence="4" id="KW-1185">Reference proteome</keyword>
<reference evidence="3" key="1">
    <citation type="submission" date="2021-06" db="EMBL/GenBank/DDBJ databases">
        <authorList>
            <person name="Hodson N. C."/>
            <person name="Mongue J. A."/>
            <person name="Jaron S. K."/>
        </authorList>
    </citation>
    <scope>NUCLEOTIDE SEQUENCE</scope>
</reference>
<dbReference type="OrthoDB" id="10490450at2759"/>
<dbReference type="AlphaFoldDB" id="A0A8J2LFZ7"/>
<evidence type="ECO:0000313" key="4">
    <source>
        <dbReference type="Proteomes" id="UP000708208"/>
    </source>
</evidence>
<gene>
    <name evidence="3" type="ORF">AFUS01_LOCUS43062</name>
</gene>
<dbReference type="InterPro" id="IPR000008">
    <property type="entry name" value="C2_dom"/>
</dbReference>
<dbReference type="Pfam" id="PF00168">
    <property type="entry name" value="C2"/>
    <property type="match status" value="1"/>
</dbReference>
<comment type="caution">
    <text evidence="3">The sequence shown here is derived from an EMBL/GenBank/DDBJ whole genome shotgun (WGS) entry which is preliminary data.</text>
</comment>
<feature type="compositionally biased region" description="Polar residues" evidence="1">
    <location>
        <begin position="7"/>
        <end position="17"/>
    </location>
</feature>
<organism evidence="3 4">
    <name type="scientific">Allacma fusca</name>
    <dbReference type="NCBI Taxonomy" id="39272"/>
    <lineage>
        <taxon>Eukaryota</taxon>
        <taxon>Metazoa</taxon>
        <taxon>Ecdysozoa</taxon>
        <taxon>Arthropoda</taxon>
        <taxon>Hexapoda</taxon>
        <taxon>Collembola</taxon>
        <taxon>Symphypleona</taxon>
        <taxon>Sminthuridae</taxon>
        <taxon>Allacma</taxon>
    </lineage>
</organism>
<dbReference type="PROSITE" id="PS50004">
    <property type="entry name" value="C2"/>
    <property type="match status" value="1"/>
</dbReference>
<sequence length="163" mass="18723">MMENSHNETVNENSILTETPLGDNDKHLKIQLCVEFFKKEVKSSRTSKNTLKTSNRQEKKQLNVTISKLKNVPKLQGKNPNPFVKVRLLPDDIIHTTELQQGKSDAQYFETFVFPTENLSEKVLRVEVCDKKVTRSAKTFGKVDISLDTLNLSKPMLKWFELA</sequence>
<evidence type="ECO:0000259" key="2">
    <source>
        <dbReference type="PROSITE" id="PS50004"/>
    </source>
</evidence>